<protein>
    <submittedName>
        <fullName evidence="14">Ion channel</fullName>
    </submittedName>
</protein>
<reference evidence="14" key="2">
    <citation type="submission" date="2022-06" db="UniProtKB">
        <authorList>
            <consortium name="EnsemblMetazoa"/>
        </authorList>
    </citation>
    <scope>IDENTIFICATION</scope>
    <source>
        <strain evidence="14">PS312</strain>
    </source>
</reference>
<dbReference type="GO" id="GO:0035725">
    <property type="term" value="P:sodium ion transmembrane transport"/>
    <property type="evidence" value="ECO:0000318"/>
    <property type="project" value="GO_Central"/>
</dbReference>
<dbReference type="OrthoDB" id="6157104at2759"/>
<accession>A0A8R1UJH9</accession>
<gene>
    <name evidence="14" type="primary">WBGene00272164</name>
</gene>
<evidence type="ECO:0000256" key="13">
    <source>
        <dbReference type="RuleBase" id="RU000679"/>
    </source>
</evidence>
<organism evidence="14 15">
    <name type="scientific">Pristionchus pacificus</name>
    <name type="common">Parasitic nematode worm</name>
    <dbReference type="NCBI Taxonomy" id="54126"/>
    <lineage>
        <taxon>Eukaryota</taxon>
        <taxon>Metazoa</taxon>
        <taxon>Ecdysozoa</taxon>
        <taxon>Nematoda</taxon>
        <taxon>Chromadorea</taxon>
        <taxon>Rhabditida</taxon>
        <taxon>Rhabditina</taxon>
        <taxon>Diplogasteromorpha</taxon>
        <taxon>Diplogasteroidea</taxon>
        <taxon>Neodiplogasteridae</taxon>
        <taxon>Pristionchus</taxon>
    </lineage>
</organism>
<evidence type="ECO:0000256" key="5">
    <source>
        <dbReference type="ARBA" id="ARBA00022692"/>
    </source>
</evidence>
<evidence type="ECO:0000256" key="2">
    <source>
        <dbReference type="ARBA" id="ARBA00007193"/>
    </source>
</evidence>
<reference evidence="15" key="1">
    <citation type="journal article" date="2008" name="Nat. Genet.">
        <title>The Pristionchus pacificus genome provides a unique perspective on nematode lifestyle and parasitism.</title>
        <authorList>
            <person name="Dieterich C."/>
            <person name="Clifton S.W."/>
            <person name="Schuster L.N."/>
            <person name="Chinwalla A."/>
            <person name="Delehaunty K."/>
            <person name="Dinkelacker I."/>
            <person name="Fulton L."/>
            <person name="Fulton R."/>
            <person name="Godfrey J."/>
            <person name="Minx P."/>
            <person name="Mitreva M."/>
            <person name="Roeseler W."/>
            <person name="Tian H."/>
            <person name="Witte H."/>
            <person name="Yang S.P."/>
            <person name="Wilson R.K."/>
            <person name="Sommer R.J."/>
        </authorList>
    </citation>
    <scope>NUCLEOTIDE SEQUENCE [LARGE SCALE GENOMIC DNA]</scope>
    <source>
        <strain evidence="15">PS312</strain>
    </source>
</reference>
<keyword evidence="4 13" id="KW-0894">Sodium channel</keyword>
<evidence type="ECO:0000256" key="6">
    <source>
        <dbReference type="ARBA" id="ARBA00022989"/>
    </source>
</evidence>
<evidence type="ECO:0000256" key="8">
    <source>
        <dbReference type="ARBA" id="ARBA00023065"/>
    </source>
</evidence>
<keyword evidence="12 13" id="KW-0407">Ion channel</keyword>
<dbReference type="Gene3D" id="2.60.470.10">
    <property type="entry name" value="Acid-sensing ion channels like domains"/>
    <property type="match status" value="1"/>
</dbReference>
<evidence type="ECO:0000256" key="7">
    <source>
        <dbReference type="ARBA" id="ARBA00023053"/>
    </source>
</evidence>
<evidence type="ECO:0000256" key="11">
    <source>
        <dbReference type="ARBA" id="ARBA00023201"/>
    </source>
</evidence>
<dbReference type="InterPro" id="IPR020903">
    <property type="entry name" value="ENaC_CS"/>
</dbReference>
<keyword evidence="11 13" id="KW-0739">Sodium transport</keyword>
<keyword evidence="6" id="KW-1133">Transmembrane helix</keyword>
<dbReference type="PANTHER" id="PTHR11690">
    <property type="entry name" value="AMILORIDE-SENSITIVE SODIUM CHANNEL-RELATED"/>
    <property type="match status" value="1"/>
</dbReference>
<evidence type="ECO:0000256" key="10">
    <source>
        <dbReference type="ARBA" id="ARBA00023180"/>
    </source>
</evidence>
<evidence type="ECO:0000256" key="4">
    <source>
        <dbReference type="ARBA" id="ARBA00022461"/>
    </source>
</evidence>
<keyword evidence="10" id="KW-0325">Glycoprotein</keyword>
<dbReference type="InterPro" id="IPR001873">
    <property type="entry name" value="ENaC"/>
</dbReference>
<evidence type="ECO:0000256" key="12">
    <source>
        <dbReference type="ARBA" id="ARBA00023303"/>
    </source>
</evidence>
<evidence type="ECO:0000313" key="14">
    <source>
        <dbReference type="EnsemblMetazoa" id="PPA33795.1"/>
    </source>
</evidence>
<evidence type="ECO:0000313" key="15">
    <source>
        <dbReference type="Proteomes" id="UP000005239"/>
    </source>
</evidence>
<keyword evidence="3 13" id="KW-0813">Transport</keyword>
<dbReference type="PANTHER" id="PTHR11690:SF282">
    <property type="entry name" value="DEGENERIN-LIKE PROTEIN ASIC-1"/>
    <property type="match status" value="1"/>
</dbReference>
<evidence type="ECO:0000256" key="9">
    <source>
        <dbReference type="ARBA" id="ARBA00023136"/>
    </source>
</evidence>
<dbReference type="Proteomes" id="UP000005239">
    <property type="component" value="Unassembled WGS sequence"/>
</dbReference>
<name>A0A2A6BSZ7_PRIPA</name>
<dbReference type="AlphaFoldDB" id="A0A2A6BSZ7"/>
<evidence type="ECO:0000256" key="1">
    <source>
        <dbReference type="ARBA" id="ARBA00004141"/>
    </source>
</evidence>
<dbReference type="PROSITE" id="PS01206">
    <property type="entry name" value="ASC"/>
    <property type="match status" value="1"/>
</dbReference>
<dbReference type="GO" id="GO:0015280">
    <property type="term" value="F:ligand-gated sodium channel activity"/>
    <property type="evidence" value="ECO:0000318"/>
    <property type="project" value="GO_Central"/>
</dbReference>
<dbReference type="GO" id="GO:0005886">
    <property type="term" value="C:plasma membrane"/>
    <property type="evidence" value="ECO:0000318"/>
    <property type="project" value="GO_Central"/>
</dbReference>
<evidence type="ECO:0000256" key="3">
    <source>
        <dbReference type="ARBA" id="ARBA00022448"/>
    </source>
</evidence>
<keyword evidence="7" id="KW-0915">Sodium</keyword>
<keyword evidence="8 13" id="KW-0406">Ion transport</keyword>
<dbReference type="EnsemblMetazoa" id="PPA33795.1">
    <property type="protein sequence ID" value="PPA33795.1"/>
    <property type="gene ID" value="WBGene00272164"/>
</dbReference>
<sequence length="378" mass="42633">MKCSELPRSIIRTFLFLCCAFLLTQTYFLFAEYLQYRTQMEVRIKHEIVLFPAVTFCSITSNEQNNLKNSSSDSNCSQLKSEEFILDCSFNREPCALQTLRRLHFYNDCCFSFNNKYVEPQHAVHPGAEFGLRLILKTSGSSGGVRIIVHEQELAPMILQYGRNAPAGHNTAMSFKHKVIHRLSEGNGQCSKKVERIIGFRYGFHYSQELCVSDCLKQSIMKSCRCIQPHHPSYSRSICARNNSEQYACMEREVASFYANGNRDCHCAPLCDEVVYDTSLSIIALPSLVSTCVSSNSSISTTNTCSDHDSSNIAIINVYSGQAHFEDHSEKAVYPLNRFLYDVARNGILLVLVAMMIPARKKMKGAIALEERIALNSA</sequence>
<comment type="similarity">
    <text evidence="2 13">Belongs to the amiloride-sensitive sodium channel (TC 1.A.6) family.</text>
</comment>
<accession>A0A2A6BSZ7</accession>
<proteinExistence type="inferred from homology"/>
<keyword evidence="5 13" id="KW-0812">Transmembrane</keyword>
<dbReference type="Pfam" id="PF00858">
    <property type="entry name" value="ASC"/>
    <property type="match status" value="1"/>
</dbReference>
<comment type="subcellular location">
    <subcellularLocation>
        <location evidence="1">Membrane</location>
        <topology evidence="1">Multi-pass membrane protein</topology>
    </subcellularLocation>
</comment>
<keyword evidence="9" id="KW-0472">Membrane</keyword>
<keyword evidence="15" id="KW-1185">Reference proteome</keyword>